<proteinExistence type="predicted"/>
<name>A0A7Y6IGF3_9ACTN</name>
<dbReference type="InterPro" id="IPR036894">
    <property type="entry name" value="YbaB-like_sf"/>
</dbReference>
<dbReference type="GO" id="GO:0003677">
    <property type="term" value="F:DNA binding"/>
    <property type="evidence" value="ECO:0007669"/>
    <property type="project" value="InterPro"/>
</dbReference>
<evidence type="ECO:0000313" key="3">
    <source>
        <dbReference type="EMBL" id="NUW37769.1"/>
    </source>
</evidence>
<dbReference type="Pfam" id="PF02575">
    <property type="entry name" value="YbaB_DNA_bd"/>
    <property type="match status" value="1"/>
</dbReference>
<comment type="caution">
    <text evidence="3">The sequence shown here is derived from an EMBL/GenBank/DDBJ whole genome shotgun (WGS) entry which is preliminary data.</text>
</comment>
<evidence type="ECO:0000256" key="2">
    <source>
        <dbReference type="SAM" id="MobiDB-lite"/>
    </source>
</evidence>
<feature type="compositionally biased region" description="Basic residues" evidence="2">
    <location>
        <begin position="126"/>
        <end position="135"/>
    </location>
</feature>
<feature type="region of interest" description="Disordered" evidence="2">
    <location>
        <begin position="97"/>
        <end position="135"/>
    </location>
</feature>
<dbReference type="AlphaFoldDB" id="A0A7Y6IGF3"/>
<protein>
    <submittedName>
        <fullName evidence="3">YbaB/EbfC family nucleoid-associated protein</fullName>
    </submittedName>
</protein>
<dbReference type="InterPro" id="IPR004401">
    <property type="entry name" value="YbaB/EbfC"/>
</dbReference>
<dbReference type="SUPFAM" id="SSF82607">
    <property type="entry name" value="YbaB-like"/>
    <property type="match status" value="1"/>
</dbReference>
<dbReference type="RefSeq" id="WP_175595218.1">
    <property type="nucleotide sequence ID" value="NZ_JABWGN010000023.1"/>
</dbReference>
<dbReference type="Proteomes" id="UP000586042">
    <property type="component" value="Unassembled WGS sequence"/>
</dbReference>
<reference evidence="3 4" key="1">
    <citation type="submission" date="2020-06" db="EMBL/GenBank/DDBJ databases">
        <title>Nonomuraea sp. SMC257, a novel actinomycete isolated from soil.</title>
        <authorList>
            <person name="Chanama M."/>
        </authorList>
    </citation>
    <scope>NUCLEOTIDE SEQUENCE [LARGE SCALE GENOMIC DNA]</scope>
    <source>
        <strain evidence="3 4">SMC257</strain>
    </source>
</reference>
<dbReference type="EMBL" id="JABWGN010000023">
    <property type="protein sequence ID" value="NUW37769.1"/>
    <property type="molecule type" value="Genomic_DNA"/>
</dbReference>
<accession>A0A7Y6IGF3</accession>
<gene>
    <name evidence="3" type="ORF">HTZ77_41165</name>
</gene>
<feature type="coiled-coil region" evidence="1">
    <location>
        <begin position="2"/>
        <end position="29"/>
    </location>
</feature>
<evidence type="ECO:0000256" key="1">
    <source>
        <dbReference type="SAM" id="Coils"/>
    </source>
</evidence>
<keyword evidence="4" id="KW-1185">Reference proteome</keyword>
<dbReference type="Gene3D" id="3.30.1310.10">
    <property type="entry name" value="Nucleoid-associated protein YbaB-like domain"/>
    <property type="match status" value="1"/>
</dbReference>
<keyword evidence="1" id="KW-0175">Coiled coil</keyword>
<evidence type="ECO:0000313" key="4">
    <source>
        <dbReference type="Proteomes" id="UP000586042"/>
    </source>
</evidence>
<organism evidence="3 4">
    <name type="scientific">Nonomuraea montanisoli</name>
    <dbReference type="NCBI Taxonomy" id="2741721"/>
    <lineage>
        <taxon>Bacteria</taxon>
        <taxon>Bacillati</taxon>
        <taxon>Actinomycetota</taxon>
        <taxon>Actinomycetes</taxon>
        <taxon>Streptosporangiales</taxon>
        <taxon>Streptosporangiaceae</taxon>
        <taxon>Nonomuraea</taxon>
    </lineage>
</organism>
<sequence length="135" mass="14747">MHDDLQAAIESLVEEYDRQVREVHEAHARLSEVTATVSDGDVTVTAGPQGRIDEIVFHPRVYGRLSPTELARAVQQQIARAQAEVAERSHEIMAPLMPEGMDAGDPAAGAFDLGALLPDPPVPPASRRHDRKGRR</sequence>